<dbReference type="EMBL" id="PGOL01000079">
    <property type="protein sequence ID" value="PKI77710.1"/>
    <property type="molecule type" value="Genomic_DNA"/>
</dbReference>
<proteinExistence type="predicted"/>
<gene>
    <name evidence="1" type="ORF">CRG98_001894</name>
</gene>
<evidence type="ECO:0000313" key="1">
    <source>
        <dbReference type="EMBL" id="PKI77710.1"/>
    </source>
</evidence>
<protein>
    <recommendedName>
        <fullName evidence="3">Reverse transcriptase/retrotransposon-derived protein RNase H-like domain-containing protein</fullName>
    </recommendedName>
</protein>
<accession>A0A2I0LAM5</accession>
<dbReference type="STRING" id="22663.A0A2I0LAM5"/>
<dbReference type="Gene3D" id="3.30.70.270">
    <property type="match status" value="1"/>
</dbReference>
<dbReference type="Proteomes" id="UP000233551">
    <property type="component" value="Unassembled WGS sequence"/>
</dbReference>
<evidence type="ECO:0008006" key="3">
    <source>
        <dbReference type="Google" id="ProtNLM"/>
    </source>
</evidence>
<dbReference type="AlphaFoldDB" id="A0A2I0LAM5"/>
<comment type="caution">
    <text evidence="1">The sequence shown here is derived from an EMBL/GenBank/DDBJ whole genome shotgun (WGS) entry which is preliminary data.</text>
</comment>
<dbReference type="InterPro" id="IPR043128">
    <property type="entry name" value="Rev_trsase/Diguanyl_cyclase"/>
</dbReference>
<sequence>MASPKSPYDIQRLTGRLAALSRFLAQSGDKCHMFFKALKGAGNFEWINECEATFQAIREHLHSLRALAKPRGKEKLYTFAWVSLRLP</sequence>
<dbReference type="InterPro" id="IPR043502">
    <property type="entry name" value="DNA/RNA_pol_sf"/>
</dbReference>
<reference evidence="1 2" key="1">
    <citation type="submission" date="2017-11" db="EMBL/GenBank/DDBJ databases">
        <title>De-novo sequencing of pomegranate (Punica granatum L.) genome.</title>
        <authorList>
            <person name="Akparov Z."/>
            <person name="Amiraslanov A."/>
            <person name="Hajiyeva S."/>
            <person name="Abbasov M."/>
            <person name="Kaur K."/>
            <person name="Hamwieh A."/>
            <person name="Solovyev V."/>
            <person name="Salamov A."/>
            <person name="Braich B."/>
            <person name="Kosarev P."/>
            <person name="Mahmoud A."/>
            <person name="Hajiyev E."/>
            <person name="Babayeva S."/>
            <person name="Izzatullayeva V."/>
            <person name="Mammadov A."/>
            <person name="Mammadov A."/>
            <person name="Sharifova S."/>
            <person name="Ojaghi J."/>
            <person name="Eynullazada K."/>
            <person name="Bayramov B."/>
            <person name="Abdulazimova A."/>
            <person name="Shahmuradov I."/>
        </authorList>
    </citation>
    <scope>NUCLEOTIDE SEQUENCE [LARGE SCALE GENOMIC DNA]</scope>
    <source>
        <strain evidence="2">cv. AG2017</strain>
        <tissue evidence="1">Leaf</tissue>
    </source>
</reference>
<organism evidence="1 2">
    <name type="scientific">Punica granatum</name>
    <name type="common">Pomegranate</name>
    <dbReference type="NCBI Taxonomy" id="22663"/>
    <lineage>
        <taxon>Eukaryota</taxon>
        <taxon>Viridiplantae</taxon>
        <taxon>Streptophyta</taxon>
        <taxon>Embryophyta</taxon>
        <taxon>Tracheophyta</taxon>
        <taxon>Spermatophyta</taxon>
        <taxon>Magnoliopsida</taxon>
        <taxon>eudicotyledons</taxon>
        <taxon>Gunneridae</taxon>
        <taxon>Pentapetalae</taxon>
        <taxon>rosids</taxon>
        <taxon>malvids</taxon>
        <taxon>Myrtales</taxon>
        <taxon>Lythraceae</taxon>
        <taxon>Punica</taxon>
    </lineage>
</organism>
<dbReference type="SUPFAM" id="SSF56672">
    <property type="entry name" value="DNA/RNA polymerases"/>
    <property type="match status" value="1"/>
</dbReference>
<evidence type="ECO:0000313" key="2">
    <source>
        <dbReference type="Proteomes" id="UP000233551"/>
    </source>
</evidence>
<name>A0A2I0LAM5_PUNGR</name>
<keyword evidence="2" id="KW-1185">Reference proteome</keyword>